<evidence type="ECO:0000313" key="1">
    <source>
        <dbReference type="EMBL" id="QPJ86419.1"/>
    </source>
</evidence>
<protein>
    <submittedName>
        <fullName evidence="1">DNA cytosine methyltransferase</fullName>
    </submittedName>
</protein>
<organism evidence="1 2">
    <name type="scientific">Candidatus Sarcina troglodytae</name>
    <dbReference type="NCBI Taxonomy" id="2726954"/>
    <lineage>
        <taxon>Bacteria</taxon>
        <taxon>Bacillati</taxon>
        <taxon>Bacillota</taxon>
        <taxon>Clostridia</taxon>
        <taxon>Eubacteriales</taxon>
        <taxon>Clostridiaceae</taxon>
        <taxon>Sarcina</taxon>
    </lineage>
</organism>
<proteinExistence type="predicted"/>
<dbReference type="EMBL" id="CP051754">
    <property type="protein sequence ID" value="QPJ86419.1"/>
    <property type="molecule type" value="Genomic_DNA"/>
</dbReference>
<sequence length="332" mass="37606">MTVKDMKFIDLFAGIGGFRQALESYGAKCIFSSEKDKYAIETYEANYGEKPSGDITKIKSEDIPKHDILCAGFPCQPFSISGKQKGFDDERGIHFFEIHRIVKYHKPSILFLENVANLKKHNDSQTIEQMRLMLEELGYIVNMKVLNASDYNVPQSRKRIYFVCFNKDKLPIYNFEYPKPMECTTFLKDILEDDNKTESYRIIRDDIVFKDMEITECEPKPIRIGTINKGGQGDRIYSPLGHAITLSAEGGGSGAKTGAYLINGHVRKLSPRECARVQGFPETFIIAEKNNQAYKQFGNSVALPVLKNIVGCINNAIQQDVYKECATDKESD</sequence>
<keyword evidence="1" id="KW-0489">Methyltransferase</keyword>
<reference evidence="1" key="1">
    <citation type="submission" date="2020-04" db="EMBL/GenBank/DDBJ databases">
        <title>A novel bacterium ('Candidatus Sarcina troglodytae' sp. nov.) linked to a protracted, uniformly lethal epizootic among sanctuary western chimpanzees (Pan troglodytes verus) in Sierra Leone.</title>
        <authorList>
            <person name="Owens L.A."/>
            <person name="Colitti B."/>
            <person name="Hirji I."/>
            <person name="Pizaro A."/>
            <person name="Jaffe J.E."/>
            <person name="Moittie S."/>
            <person name="Bishop-Lilly K.A."/>
            <person name="Estrella L.A."/>
            <person name="Voegtly L.J."/>
            <person name="Kuhn J.H."/>
            <person name="Suen G."/>
            <person name="Deblois C.L."/>
            <person name="Dunn C."/>
            <person name="Juan-Salles C."/>
            <person name="Goldberg T.L."/>
        </authorList>
    </citation>
    <scope>NUCLEOTIDE SEQUENCE</scope>
    <source>
        <strain evidence="1">JB2</strain>
    </source>
</reference>
<keyword evidence="2" id="KW-1185">Reference proteome</keyword>
<dbReference type="Proteomes" id="UP000594603">
    <property type="component" value="Chromosome"/>
</dbReference>
<gene>
    <name evidence="1" type="ORF">HH195_11135</name>
</gene>
<keyword evidence="1" id="KW-0808">Transferase</keyword>
<evidence type="ECO:0000313" key="2">
    <source>
        <dbReference type="Proteomes" id="UP000594603"/>
    </source>
</evidence>
<name>A0ACD1BGA8_9CLOT</name>
<accession>A0ACD1BGA8</accession>